<dbReference type="InterPro" id="IPR050939">
    <property type="entry name" value="Olfactory_GPCR1"/>
</dbReference>
<keyword evidence="10 13" id="KW-0675">Receptor</keyword>
<evidence type="ECO:0000256" key="10">
    <source>
        <dbReference type="ARBA" id="ARBA00023170"/>
    </source>
</evidence>
<evidence type="ECO:0000256" key="8">
    <source>
        <dbReference type="ARBA" id="ARBA00023136"/>
    </source>
</evidence>
<feature type="transmembrane region" description="Helical" evidence="14">
    <location>
        <begin position="200"/>
        <end position="225"/>
    </location>
</feature>
<dbReference type="GeneID" id="108710501"/>
<evidence type="ECO:0000256" key="1">
    <source>
        <dbReference type="ARBA" id="ARBA00004651"/>
    </source>
</evidence>
<dbReference type="GO" id="GO:0004984">
    <property type="term" value="F:olfactory receptor activity"/>
    <property type="evidence" value="ECO:0007669"/>
    <property type="project" value="InterPro"/>
</dbReference>
<keyword evidence="4 13" id="KW-0812">Transmembrane</keyword>
<dbReference type="OrthoDB" id="9903840at2759"/>
<gene>
    <name evidence="17" type="primary">LOC108710501</name>
</gene>
<feature type="transmembrane region" description="Helical" evidence="14">
    <location>
        <begin position="25"/>
        <end position="49"/>
    </location>
</feature>
<evidence type="ECO:0000256" key="7">
    <source>
        <dbReference type="ARBA" id="ARBA00023040"/>
    </source>
</evidence>
<keyword evidence="2 14" id="KW-1003">Cell membrane</keyword>
<keyword evidence="9" id="KW-1015">Disulfide bond</keyword>
<feature type="transmembrane region" description="Helical" evidence="14">
    <location>
        <begin position="273"/>
        <end position="290"/>
    </location>
</feature>
<protein>
    <recommendedName>
        <fullName evidence="14">Olfactory receptor</fullName>
    </recommendedName>
</protein>
<feature type="transmembrane region" description="Helical" evidence="14">
    <location>
        <begin position="237"/>
        <end position="261"/>
    </location>
</feature>
<dbReference type="GO" id="GO:0005886">
    <property type="term" value="C:plasma membrane"/>
    <property type="evidence" value="ECO:0007669"/>
    <property type="project" value="UniProtKB-SubCell"/>
</dbReference>
<keyword evidence="11" id="KW-0325">Glycoprotein</keyword>
<dbReference type="PANTHER" id="PTHR24242:SF394">
    <property type="entry name" value="OLFACTORY RECEPTOR 154-LIKE"/>
    <property type="match status" value="1"/>
</dbReference>
<comment type="subcellular location">
    <subcellularLocation>
        <location evidence="1 14">Cell membrane</location>
        <topology evidence="1 14">Multi-pass membrane protein</topology>
    </subcellularLocation>
</comment>
<dbReference type="SUPFAM" id="SSF81321">
    <property type="entry name" value="Family A G protein-coupled receptor-like"/>
    <property type="match status" value="1"/>
</dbReference>
<dbReference type="InterPro" id="IPR017452">
    <property type="entry name" value="GPCR_Rhodpsn_7TM"/>
</dbReference>
<evidence type="ECO:0000256" key="12">
    <source>
        <dbReference type="ARBA" id="ARBA00023224"/>
    </source>
</evidence>
<evidence type="ECO:0000256" key="3">
    <source>
        <dbReference type="ARBA" id="ARBA00022606"/>
    </source>
</evidence>
<keyword evidence="7 13" id="KW-0297">G-protein coupled receptor</keyword>
<name>A0A1L8H446_XENLA</name>
<dbReference type="InterPro" id="IPR000276">
    <property type="entry name" value="GPCR_Rhodpsn"/>
</dbReference>
<organism evidence="16 17">
    <name type="scientific">Xenopus laevis</name>
    <name type="common">African clawed frog</name>
    <dbReference type="NCBI Taxonomy" id="8355"/>
    <lineage>
        <taxon>Eukaryota</taxon>
        <taxon>Metazoa</taxon>
        <taxon>Chordata</taxon>
        <taxon>Craniata</taxon>
        <taxon>Vertebrata</taxon>
        <taxon>Euteleostomi</taxon>
        <taxon>Amphibia</taxon>
        <taxon>Batrachia</taxon>
        <taxon>Anura</taxon>
        <taxon>Pipoidea</taxon>
        <taxon>Pipidae</taxon>
        <taxon>Xenopodinae</taxon>
        <taxon>Xenopus</taxon>
        <taxon>Xenopus</taxon>
    </lineage>
</organism>
<evidence type="ECO:0000256" key="5">
    <source>
        <dbReference type="ARBA" id="ARBA00022725"/>
    </source>
</evidence>
<dbReference type="PROSITE" id="PS00237">
    <property type="entry name" value="G_PROTEIN_RECEP_F1_1"/>
    <property type="match status" value="1"/>
</dbReference>
<keyword evidence="16" id="KW-1185">Reference proteome</keyword>
<reference evidence="17" key="1">
    <citation type="submission" date="2025-08" db="UniProtKB">
        <authorList>
            <consortium name="RefSeq"/>
        </authorList>
    </citation>
    <scope>IDENTIFICATION</scope>
    <source>
        <strain evidence="17">J_2021</strain>
        <tissue evidence="17">Erythrocytes</tissue>
    </source>
</reference>
<feature type="transmembrane region" description="Helical" evidence="14">
    <location>
        <begin position="141"/>
        <end position="164"/>
    </location>
</feature>
<feature type="transmembrane region" description="Helical" evidence="14">
    <location>
        <begin position="101"/>
        <end position="120"/>
    </location>
</feature>
<evidence type="ECO:0000256" key="14">
    <source>
        <dbReference type="RuleBase" id="RU363047"/>
    </source>
</evidence>
<evidence type="ECO:0000259" key="15">
    <source>
        <dbReference type="PROSITE" id="PS50262"/>
    </source>
</evidence>
<dbReference type="InterPro" id="IPR000725">
    <property type="entry name" value="Olfact_rcpt"/>
</dbReference>
<dbReference type="PaxDb" id="8355-A0A1L8H446"/>
<feature type="domain" description="G-protein coupled receptors family 1 profile" evidence="15">
    <location>
        <begin position="41"/>
        <end position="288"/>
    </location>
</feature>
<proteinExistence type="inferred from homology"/>
<dbReference type="PANTHER" id="PTHR24242">
    <property type="entry name" value="G-PROTEIN COUPLED RECEPTOR"/>
    <property type="match status" value="1"/>
</dbReference>
<comment type="similarity">
    <text evidence="13">Belongs to the G-protein coupled receptor 1 family.</text>
</comment>
<dbReference type="FunFam" id="1.20.1070.10:FF:000010">
    <property type="entry name" value="Olfactory receptor"/>
    <property type="match status" value="1"/>
</dbReference>
<dbReference type="PRINTS" id="PR00237">
    <property type="entry name" value="GPCRRHODOPSN"/>
</dbReference>
<keyword evidence="3 14" id="KW-0716">Sensory transduction</keyword>
<evidence type="ECO:0000256" key="11">
    <source>
        <dbReference type="ARBA" id="ARBA00023180"/>
    </source>
</evidence>
<evidence type="ECO:0000256" key="6">
    <source>
        <dbReference type="ARBA" id="ARBA00022989"/>
    </source>
</evidence>
<dbReference type="OMA" id="VECFILT"/>
<feature type="transmembrane region" description="Helical" evidence="14">
    <location>
        <begin position="61"/>
        <end position="81"/>
    </location>
</feature>
<dbReference type="Pfam" id="PF13853">
    <property type="entry name" value="7tm_4"/>
    <property type="match status" value="1"/>
</dbReference>
<evidence type="ECO:0000313" key="16">
    <source>
        <dbReference type="Proteomes" id="UP000186698"/>
    </source>
</evidence>
<dbReference type="AlphaFoldDB" id="A0A1L8H446"/>
<dbReference type="RefSeq" id="XP_018107124.1">
    <property type="nucleotide sequence ID" value="XM_018251635.1"/>
</dbReference>
<evidence type="ECO:0000256" key="9">
    <source>
        <dbReference type="ARBA" id="ARBA00023157"/>
    </source>
</evidence>
<evidence type="ECO:0000256" key="13">
    <source>
        <dbReference type="RuleBase" id="RU000688"/>
    </source>
</evidence>
<accession>A0A1L8H446</accession>
<keyword evidence="5 14" id="KW-0552">Olfaction</keyword>
<keyword evidence="8 14" id="KW-0472">Membrane</keyword>
<dbReference type="Gene3D" id="1.20.1070.10">
    <property type="entry name" value="Rhodopsin 7-helix transmembrane proteins"/>
    <property type="match status" value="1"/>
</dbReference>
<dbReference type="KEGG" id="xla:108710501"/>
<dbReference type="PRINTS" id="PR00245">
    <property type="entry name" value="OLFACTORYR"/>
</dbReference>
<evidence type="ECO:0000256" key="4">
    <source>
        <dbReference type="ARBA" id="ARBA00022692"/>
    </source>
</evidence>
<evidence type="ECO:0000256" key="2">
    <source>
        <dbReference type="ARBA" id="ARBA00022475"/>
    </source>
</evidence>
<keyword evidence="6 14" id="KW-1133">Transmembrane helix</keyword>
<sequence>MCEGNQTTVFVFVLLGFPIFNNLRFYFFTFFLFIYIFILTENLTIVTLLSTNCRLYAPMFFFLKQLALCDLFLTTNTVPKLLEVIWLEGSSISFSGCIAQFYLHSVAGIVECFILTVMSYDRYLAICNPFHYVCIMNYSHCLNLAVWSWLLGFLVMVLEMLLIWNLQFCGSNVIDHFFCDFAPLLELSSSDISTVVLEDFVFSMPVIVCPFMFILGTYIFILIAILKITSKDGRKKAFSTCSSHLAIVCTYYGTLIAVYVVPSEGLNINKFRSLLYIMLTPLFNPLIYSLRNVEIKGALQKLVNPRKKIRST</sequence>
<keyword evidence="12 13" id="KW-0807">Transducer</keyword>
<dbReference type="GO" id="GO:0004930">
    <property type="term" value="F:G protein-coupled receptor activity"/>
    <property type="evidence" value="ECO:0007669"/>
    <property type="project" value="UniProtKB-KW"/>
</dbReference>
<dbReference type="PROSITE" id="PS50262">
    <property type="entry name" value="G_PROTEIN_RECEP_F1_2"/>
    <property type="match status" value="1"/>
</dbReference>
<evidence type="ECO:0000313" key="17">
    <source>
        <dbReference type="RefSeq" id="XP_018107124.1"/>
    </source>
</evidence>
<dbReference type="Proteomes" id="UP000186698">
    <property type="component" value="Chromosome 3L"/>
</dbReference>